<feature type="binding site" evidence="1">
    <location>
        <position position="203"/>
    </location>
    <ligand>
        <name>ATP</name>
        <dbReference type="ChEBI" id="CHEBI:30616"/>
    </ligand>
</feature>
<dbReference type="SUPFAM" id="SSF140931">
    <property type="entry name" value="Fic-like"/>
    <property type="match status" value="1"/>
</dbReference>
<dbReference type="InterPro" id="IPR026287">
    <property type="entry name" value="SoFic-like"/>
</dbReference>
<feature type="binding site" evidence="1">
    <location>
        <begin position="208"/>
        <end position="214"/>
    </location>
    <ligand>
        <name>ATP</name>
        <dbReference type="ChEBI" id="CHEBI:30616"/>
    </ligand>
</feature>
<comment type="caution">
    <text evidence="5">The sequence shown here is derived from an EMBL/GenBank/DDBJ whole genome shotgun (WGS) entry which is preliminary data.</text>
</comment>
<evidence type="ECO:0000256" key="2">
    <source>
        <dbReference type="PIRSR" id="PIRSR640198-1"/>
    </source>
</evidence>
<dbReference type="InterPro" id="IPR036388">
    <property type="entry name" value="WH-like_DNA-bd_sf"/>
</dbReference>
<dbReference type="PANTHER" id="PTHR13504">
    <property type="entry name" value="FIDO DOMAIN-CONTAINING PROTEIN DDB_G0283145"/>
    <property type="match status" value="1"/>
</dbReference>
<keyword evidence="1" id="KW-0067">ATP-binding</keyword>
<evidence type="ECO:0000259" key="4">
    <source>
        <dbReference type="PROSITE" id="PS51459"/>
    </source>
</evidence>
<feature type="active site" evidence="2">
    <location>
        <position position="203"/>
    </location>
</feature>
<dbReference type="Pfam" id="PF13784">
    <property type="entry name" value="Fic_N"/>
    <property type="match status" value="1"/>
</dbReference>
<organism evidence="5 6">
    <name type="scientific">Fumia xinanensis</name>
    <dbReference type="NCBI Taxonomy" id="2763659"/>
    <lineage>
        <taxon>Bacteria</taxon>
        <taxon>Bacillati</taxon>
        <taxon>Bacillota</taxon>
        <taxon>Clostridia</taxon>
        <taxon>Eubacteriales</taxon>
        <taxon>Oscillospiraceae</taxon>
        <taxon>Fumia</taxon>
    </lineage>
</organism>
<accession>A0A926E467</accession>
<protein>
    <submittedName>
        <fullName evidence="5">Fic family protein</fullName>
    </submittedName>
</protein>
<feature type="binding site" evidence="1">
    <location>
        <position position="70"/>
    </location>
    <ligand>
        <name>ATP</name>
        <dbReference type="ChEBI" id="CHEBI:30616"/>
    </ligand>
</feature>
<dbReference type="InterPro" id="IPR025758">
    <property type="entry name" value="Fic/DOC_N"/>
</dbReference>
<dbReference type="PROSITE" id="PS51459">
    <property type="entry name" value="FIDO"/>
    <property type="match status" value="1"/>
</dbReference>
<dbReference type="GO" id="GO:0005524">
    <property type="term" value="F:ATP binding"/>
    <property type="evidence" value="ECO:0007669"/>
    <property type="project" value="UniProtKB-KW"/>
</dbReference>
<reference evidence="5" key="1">
    <citation type="submission" date="2020-08" db="EMBL/GenBank/DDBJ databases">
        <title>Genome public.</title>
        <authorList>
            <person name="Liu C."/>
            <person name="Sun Q."/>
        </authorList>
    </citation>
    <scope>NUCLEOTIDE SEQUENCE</scope>
    <source>
        <strain evidence="5">NSJ-33</strain>
    </source>
</reference>
<evidence type="ECO:0000256" key="3">
    <source>
        <dbReference type="PIRSR" id="PIRSR640198-2"/>
    </source>
</evidence>
<dbReference type="InterPro" id="IPR036597">
    <property type="entry name" value="Fido-like_dom_sf"/>
</dbReference>
<keyword evidence="1" id="KW-0547">Nucleotide-binding</keyword>
<dbReference type="InterPro" id="IPR040198">
    <property type="entry name" value="Fido_containing"/>
</dbReference>
<sequence>MKMDASVPFVAATLPLNKGCLNYDIFIDDLIDASSKLEVYREKIRDSKLDSSWFMPTLQQKEALASSMMEGTQATLDGVLINQVTPNEKDKNLIEVANYFEATEMGYRYLSRNQFTLDFIKEIHKTLMKGNVRKTIGEIGEFRTKQNYIGKMDEDHAITFTPPIFGEVPQLMENLLDYIVDPKDSLRPLVRAAIIHAQFLTIHPFMDGNGRVGRILIPLYLYCCQQIDLPCFFISEALEKDKFRYYKLLNDIRTDGRWSEWIQFFLKNVTSQCDKYIKMITRINQLYDQDLSRACEVIHSGNIVDIINLLYKYPVVSSSIISKCTDLPSATINRYLNSLVECGILYTDGKPRKRTYFYYDLISIIRD</sequence>
<dbReference type="Gene3D" id="1.10.10.10">
    <property type="entry name" value="Winged helix-like DNA-binding domain superfamily/Winged helix DNA-binding domain"/>
    <property type="match status" value="1"/>
</dbReference>
<dbReference type="Pfam" id="PF02661">
    <property type="entry name" value="Fic"/>
    <property type="match status" value="1"/>
</dbReference>
<dbReference type="InterPro" id="IPR003812">
    <property type="entry name" value="Fido"/>
</dbReference>
<feature type="binding site" evidence="3">
    <location>
        <begin position="245"/>
        <end position="246"/>
    </location>
    <ligand>
        <name>ATP</name>
        <dbReference type="ChEBI" id="CHEBI:30616"/>
    </ligand>
</feature>
<dbReference type="PIRSF" id="PIRSF038925">
    <property type="entry name" value="AMP-prot_trans"/>
    <property type="match status" value="1"/>
</dbReference>
<dbReference type="AlphaFoldDB" id="A0A926E467"/>
<keyword evidence="6" id="KW-1185">Reference proteome</keyword>
<evidence type="ECO:0000313" key="5">
    <source>
        <dbReference type="EMBL" id="MBC8558911.1"/>
    </source>
</evidence>
<dbReference type="Gene3D" id="1.10.3290.10">
    <property type="entry name" value="Fido-like domain"/>
    <property type="match status" value="1"/>
</dbReference>
<dbReference type="PANTHER" id="PTHR13504:SF38">
    <property type="entry name" value="FIDO DOMAIN-CONTAINING PROTEIN"/>
    <property type="match status" value="1"/>
</dbReference>
<proteinExistence type="predicted"/>
<evidence type="ECO:0000256" key="1">
    <source>
        <dbReference type="PIRSR" id="PIRSR038925-1"/>
    </source>
</evidence>
<feature type="binding site" evidence="1">
    <location>
        <position position="245"/>
    </location>
    <ligand>
        <name>ATP</name>
        <dbReference type="ChEBI" id="CHEBI:30616"/>
    </ligand>
</feature>
<dbReference type="EMBL" id="JACRSV010000001">
    <property type="protein sequence ID" value="MBC8558911.1"/>
    <property type="molecule type" value="Genomic_DNA"/>
</dbReference>
<gene>
    <name evidence="5" type="ORF">H8710_02380</name>
</gene>
<feature type="binding site" evidence="3">
    <location>
        <begin position="207"/>
        <end position="214"/>
    </location>
    <ligand>
        <name>ATP</name>
        <dbReference type="ChEBI" id="CHEBI:30616"/>
    </ligand>
</feature>
<dbReference type="Proteomes" id="UP000610760">
    <property type="component" value="Unassembled WGS sequence"/>
</dbReference>
<dbReference type="SUPFAM" id="SSF46785">
    <property type="entry name" value="Winged helix' DNA-binding domain"/>
    <property type="match status" value="1"/>
</dbReference>
<evidence type="ECO:0000313" key="6">
    <source>
        <dbReference type="Proteomes" id="UP000610760"/>
    </source>
</evidence>
<dbReference type="RefSeq" id="WP_249293809.1">
    <property type="nucleotide sequence ID" value="NZ_JACRSV010000001.1"/>
</dbReference>
<dbReference type="InterPro" id="IPR036390">
    <property type="entry name" value="WH_DNA-bd_sf"/>
</dbReference>
<feature type="domain" description="Fido" evidence="4">
    <location>
        <begin position="115"/>
        <end position="267"/>
    </location>
</feature>
<name>A0A926E467_9FIRM</name>